<organism evidence="2 3">
    <name type="scientific">Aureobasidium namibiae CBS 147.97</name>
    <dbReference type="NCBI Taxonomy" id="1043004"/>
    <lineage>
        <taxon>Eukaryota</taxon>
        <taxon>Fungi</taxon>
        <taxon>Dikarya</taxon>
        <taxon>Ascomycota</taxon>
        <taxon>Pezizomycotina</taxon>
        <taxon>Dothideomycetes</taxon>
        <taxon>Dothideomycetidae</taxon>
        <taxon>Dothideales</taxon>
        <taxon>Saccotheciaceae</taxon>
        <taxon>Aureobasidium</taxon>
    </lineage>
</organism>
<keyword evidence="1" id="KW-1133">Transmembrane helix</keyword>
<dbReference type="AlphaFoldDB" id="A0A074WJ78"/>
<dbReference type="RefSeq" id="XP_013427173.1">
    <property type="nucleotide sequence ID" value="XM_013571719.1"/>
</dbReference>
<dbReference type="GeneID" id="25413658"/>
<reference evidence="2 3" key="1">
    <citation type="journal article" date="2014" name="BMC Genomics">
        <title>Genome sequencing of four Aureobasidium pullulans varieties: biotechnological potential, stress tolerance, and description of new species.</title>
        <authorList>
            <person name="Gostin Ar C."/>
            <person name="Ohm R.A."/>
            <person name="Kogej T."/>
            <person name="Sonjak S."/>
            <person name="Turk M."/>
            <person name="Zajc J."/>
            <person name="Zalar P."/>
            <person name="Grube M."/>
            <person name="Sun H."/>
            <person name="Han J."/>
            <person name="Sharma A."/>
            <person name="Chiniquy J."/>
            <person name="Ngan C.Y."/>
            <person name="Lipzen A."/>
            <person name="Barry K."/>
            <person name="Grigoriev I.V."/>
            <person name="Gunde-Cimerman N."/>
        </authorList>
    </citation>
    <scope>NUCLEOTIDE SEQUENCE [LARGE SCALE GENOMIC DNA]</scope>
    <source>
        <strain evidence="2 3">CBS 147.97</strain>
    </source>
</reference>
<evidence type="ECO:0000313" key="3">
    <source>
        <dbReference type="Proteomes" id="UP000027730"/>
    </source>
</evidence>
<dbReference type="HOGENOM" id="CLU_1331704_0_0_1"/>
<name>A0A074WJ78_9PEZI</name>
<keyword evidence="3" id="KW-1185">Reference proteome</keyword>
<dbReference type="Proteomes" id="UP000027730">
    <property type="component" value="Unassembled WGS sequence"/>
</dbReference>
<accession>A0A074WJ78</accession>
<gene>
    <name evidence="2" type="ORF">M436DRAFT_64248</name>
</gene>
<feature type="transmembrane region" description="Helical" evidence="1">
    <location>
        <begin position="60"/>
        <end position="82"/>
    </location>
</feature>
<keyword evidence="1" id="KW-0472">Membrane</keyword>
<evidence type="ECO:0000313" key="2">
    <source>
        <dbReference type="EMBL" id="KEQ73093.1"/>
    </source>
</evidence>
<sequence length="206" mass="22315">MTSQFFDNLGPVDSTMEVFQTAFAKSSAFFISLGLLIVLSRVFVRFTTANYRGALTNDQIALLVVASVTLGFAHLFLCWAYTSHDVKGFTTAPSIYLADRGFTVVLRGAINVESARNLAQYPLCRLILYHAAMPSAAATCKTLPHINTAHDQHAPEASNCVLQVIARALISLEAQSSVENIASDVIDRYDLAKYGCAEATTISPTT</sequence>
<protein>
    <submittedName>
        <fullName evidence="2">Uncharacterized protein</fullName>
    </submittedName>
</protein>
<evidence type="ECO:0000256" key="1">
    <source>
        <dbReference type="SAM" id="Phobius"/>
    </source>
</evidence>
<dbReference type="EMBL" id="KL584710">
    <property type="protein sequence ID" value="KEQ73093.1"/>
    <property type="molecule type" value="Genomic_DNA"/>
</dbReference>
<feature type="transmembrane region" description="Helical" evidence="1">
    <location>
        <begin position="20"/>
        <end position="39"/>
    </location>
</feature>
<keyword evidence="1" id="KW-0812">Transmembrane</keyword>
<proteinExistence type="predicted"/>